<protein>
    <submittedName>
        <fullName evidence="1">ARP protein</fullName>
    </submittedName>
</protein>
<comment type="caution">
    <text evidence="1">The sequence shown here is derived from an EMBL/GenBank/DDBJ whole genome shotgun (WGS) entry which is preliminary data.</text>
</comment>
<dbReference type="Proteomes" id="UP000604046">
    <property type="component" value="Unassembled WGS sequence"/>
</dbReference>
<dbReference type="AlphaFoldDB" id="A0A812KZR6"/>
<accession>A0A812KZR6</accession>
<evidence type="ECO:0000313" key="2">
    <source>
        <dbReference type="Proteomes" id="UP000604046"/>
    </source>
</evidence>
<reference evidence="1" key="1">
    <citation type="submission" date="2021-02" db="EMBL/GenBank/DDBJ databases">
        <authorList>
            <person name="Dougan E. K."/>
            <person name="Rhodes N."/>
            <person name="Thang M."/>
            <person name="Chan C."/>
        </authorList>
    </citation>
    <scope>NUCLEOTIDE SEQUENCE</scope>
</reference>
<gene>
    <name evidence="1" type="primary">ARP</name>
    <name evidence="1" type="ORF">SNAT2548_LOCUS10338</name>
</gene>
<dbReference type="EMBL" id="CAJNDS010000851">
    <property type="protein sequence ID" value="CAE7237517.1"/>
    <property type="molecule type" value="Genomic_DNA"/>
</dbReference>
<name>A0A812KZR6_9DINO</name>
<organism evidence="1 2">
    <name type="scientific">Symbiodinium natans</name>
    <dbReference type="NCBI Taxonomy" id="878477"/>
    <lineage>
        <taxon>Eukaryota</taxon>
        <taxon>Sar</taxon>
        <taxon>Alveolata</taxon>
        <taxon>Dinophyceae</taxon>
        <taxon>Suessiales</taxon>
        <taxon>Symbiodiniaceae</taxon>
        <taxon>Symbiodinium</taxon>
    </lineage>
</organism>
<proteinExistence type="predicted"/>
<sequence length="191" mass="21167">MGESKLYRPSEVLVPTPSLVRCPAAMKFIRALPTDSWSVATGKRLARLGNNEDVAVEDARRLMSLHAEPLSAQKLRALLNSDVVKMELGRHCRSRNALGLTQLCELLGALLAAAQREPEKVPSFSDTGELPGSLTAECSLCVFDFCSGMQWVTSAKKTIRHQERKDCWMSWRRSSRCRSVVETSAVDLESC</sequence>
<keyword evidence="2" id="KW-1185">Reference proteome</keyword>
<evidence type="ECO:0000313" key="1">
    <source>
        <dbReference type="EMBL" id="CAE7237517.1"/>
    </source>
</evidence>